<dbReference type="Proteomes" id="UP000281128">
    <property type="component" value="Unassembled WGS sequence"/>
</dbReference>
<keyword evidence="2" id="KW-1185">Reference proteome</keyword>
<accession>A0A3A8B3S9</accession>
<evidence type="ECO:0000313" key="1">
    <source>
        <dbReference type="EMBL" id="RKF16151.1"/>
    </source>
</evidence>
<comment type="caution">
    <text evidence="1">The sequence shown here is derived from an EMBL/GenBank/DDBJ whole genome shotgun (WGS) entry which is preliminary data.</text>
</comment>
<dbReference type="EMBL" id="RAPE01000001">
    <property type="protein sequence ID" value="RKF16151.1"/>
    <property type="molecule type" value="Genomic_DNA"/>
</dbReference>
<evidence type="ECO:0000313" key="2">
    <source>
        <dbReference type="Proteomes" id="UP000281128"/>
    </source>
</evidence>
<name>A0A3A8B3S9_9RHOB</name>
<dbReference type="AlphaFoldDB" id="A0A3A8B3S9"/>
<proteinExistence type="predicted"/>
<protein>
    <recommendedName>
        <fullName evidence="3">Sarcosine oxidase subunit gamma</fullName>
    </recommendedName>
</protein>
<reference evidence="1 2" key="1">
    <citation type="submission" date="2018-09" db="EMBL/GenBank/DDBJ databases">
        <title>Roseovarius spongiae sp. nov., isolated from a marine sponge.</title>
        <authorList>
            <person name="Zhuang L."/>
            <person name="Luo L."/>
        </authorList>
    </citation>
    <scope>NUCLEOTIDE SEQUENCE [LARGE SCALE GENOMIC DNA]</scope>
    <source>
        <strain evidence="1 2">HN-E21</strain>
    </source>
</reference>
<evidence type="ECO:0008006" key="3">
    <source>
        <dbReference type="Google" id="ProtNLM"/>
    </source>
</evidence>
<organism evidence="1 2">
    <name type="scientific">Roseovarius spongiae</name>
    <dbReference type="NCBI Taxonomy" id="2320272"/>
    <lineage>
        <taxon>Bacteria</taxon>
        <taxon>Pseudomonadati</taxon>
        <taxon>Pseudomonadota</taxon>
        <taxon>Alphaproteobacteria</taxon>
        <taxon>Rhodobacterales</taxon>
        <taxon>Roseobacteraceae</taxon>
        <taxon>Roseovarius</taxon>
    </lineage>
</organism>
<gene>
    <name evidence="1" type="ORF">D6850_00870</name>
</gene>
<sequence length="169" mass="17477">MDWPELIDLDDVLIDTADLHATCRRTGGAVLISGDLDAAIAALAPAAPLLGLGGDAATLPVGLRIARDRALLVCDAPTDATPGWHAGGFAATPADDQWAIFTLSGRAAPRVIAEGASIDPDGGSASAAVLFAGETCLLGRHDEGYVVLIEWPRAWFLAEWLNRVAADPA</sequence>